<dbReference type="InterPro" id="IPR013207">
    <property type="entry name" value="LGFP"/>
</dbReference>
<accession>A0ABS2L4A0</accession>
<evidence type="ECO:0000313" key="2">
    <source>
        <dbReference type="Proteomes" id="UP000776164"/>
    </source>
</evidence>
<protein>
    <recommendedName>
        <fullName evidence="3">LGFP repeat-containing protein</fullName>
    </recommendedName>
</protein>
<sequence>MSIPAVNVPGSDAIAAKWRELGGEAGTLGPAESAPEDAGFNGALQRFRGGSIAWQEQFSAHVLFGTISVRWLERTRFQYSAFPIEDQRSVADGSGSITRLRGLDPTGNPSEEFALCVTTDGPACEIDGEIWQHWSNSGWESSPVGLPVDTAGTTIDALGWRQEFQRGWMSWHPSVGAAMLHGEISERWAELGFDRYGYPVADQQALPDGRGQRVELATLQADGTRTPGPLLYWTPEFGAWEVTGDIQAEWMRRGREAGEFGYPVGPQNDRVDKPGVEQLFENGKIVWPPDPPGTTAPVVATGSIRSGGAAALGGRVTVQVNPDGSVQWSGHAHNSGADNYDYAVRALVRSPHPDAPTIVVGHSGSVYGTFHSGSRNDDWSELIPSLDPDGSALLELLRGSKLETATEYESGIAGVLETIAGWAIKAVVAYTAGAGTIVLMFVGVEVGSLAATGSLLPGAQIISDMYWMAGPLGCLVSLGAQGLIEAGSQESEVTQEQYDWANDTVFKGALPPRELLRVTDWSGVDDRAFTFPRFDGKITLNMGRSGFPDPREYHTTRPKPRTYGETFVHELVHACQAHHDKMGLSYLGKGISACVEGKASYNYPETADFDYTTMGLEAQASIVSDWYGRHYSADRTGPWPLGFDDPFDRYITDDLRMGLF</sequence>
<organism evidence="1 2">
    <name type="scientific">Subtercola frigoramans</name>
    <dbReference type="NCBI Taxonomy" id="120298"/>
    <lineage>
        <taxon>Bacteria</taxon>
        <taxon>Bacillati</taxon>
        <taxon>Actinomycetota</taxon>
        <taxon>Actinomycetes</taxon>
        <taxon>Micrococcales</taxon>
        <taxon>Microbacteriaceae</taxon>
        <taxon>Subtercola</taxon>
    </lineage>
</organism>
<keyword evidence="2" id="KW-1185">Reference proteome</keyword>
<gene>
    <name evidence="1" type="ORF">JOE66_001532</name>
</gene>
<evidence type="ECO:0008006" key="3">
    <source>
        <dbReference type="Google" id="ProtNLM"/>
    </source>
</evidence>
<comment type="caution">
    <text evidence="1">The sequence shown here is derived from an EMBL/GenBank/DDBJ whole genome shotgun (WGS) entry which is preliminary data.</text>
</comment>
<dbReference type="Proteomes" id="UP000776164">
    <property type="component" value="Unassembled WGS sequence"/>
</dbReference>
<evidence type="ECO:0000313" key="1">
    <source>
        <dbReference type="EMBL" id="MBM7471898.1"/>
    </source>
</evidence>
<proteinExistence type="predicted"/>
<reference evidence="1 2" key="1">
    <citation type="submission" date="2021-01" db="EMBL/GenBank/DDBJ databases">
        <title>Sequencing the genomes of 1000 actinobacteria strains.</title>
        <authorList>
            <person name="Klenk H.-P."/>
        </authorList>
    </citation>
    <scope>NUCLEOTIDE SEQUENCE [LARGE SCALE GENOMIC DNA]</scope>
    <source>
        <strain evidence="1 2">DSM 13057</strain>
    </source>
</reference>
<dbReference type="EMBL" id="JAFBBU010000001">
    <property type="protein sequence ID" value="MBM7471898.1"/>
    <property type="molecule type" value="Genomic_DNA"/>
</dbReference>
<dbReference type="RefSeq" id="WP_205108216.1">
    <property type="nucleotide sequence ID" value="NZ_BAAAHT010000013.1"/>
</dbReference>
<dbReference type="Pfam" id="PF08310">
    <property type="entry name" value="LGFP"/>
    <property type="match status" value="3"/>
</dbReference>
<name>A0ABS2L4A0_9MICO</name>